<proteinExistence type="predicted"/>
<evidence type="ECO:0000313" key="2">
    <source>
        <dbReference type="Proteomes" id="UP001250181"/>
    </source>
</evidence>
<protein>
    <submittedName>
        <fullName evidence="1">Capsid protein</fullName>
    </submittedName>
</protein>
<organism evidence="1 2">
    <name type="scientific">Streptomyces tamarix</name>
    <dbReference type="NCBI Taxonomy" id="3078565"/>
    <lineage>
        <taxon>Bacteria</taxon>
        <taxon>Bacillati</taxon>
        <taxon>Actinomycetota</taxon>
        <taxon>Actinomycetes</taxon>
        <taxon>Kitasatosporales</taxon>
        <taxon>Streptomycetaceae</taxon>
        <taxon>Streptomyces</taxon>
    </lineage>
</organism>
<dbReference type="Proteomes" id="UP001250181">
    <property type="component" value="Unassembled WGS sequence"/>
</dbReference>
<evidence type="ECO:0000313" key="1">
    <source>
        <dbReference type="EMBL" id="MDT9683374.1"/>
    </source>
</evidence>
<sequence length="458" mass="49271">MTELKIDSLAPAAQQLLKSMSTGYAIGGTDQEGAAALRIEDLDNDIKRLTATNADFTILGLINRKRVTSTAHQYPIKDQIGGSIFESFVSEPSLAPIEDPHFAQKVVNMKYVSQSRQTTMASLIVNNIADLMAQLQEDATMAAGLAIEYGIFYGDSSLSGESATQGLQFDGLAKLIDPKNVLDAGGESLTEKWLNKAAAIIGEAGFGRPTHAFTTVSVQADFDNQQLDRQRALISTPEGVATGFNVRVFNSTRGAIALENSTIMDAADKFVAKPLSKNSPAPATVTGEVVANANGHFQDKDVATQNYRVVVWSNAGRSASTDASAALDKVTSAVKLTVKIPLISASAPQFVEVFRQAEDGNYYAITRQGLYQAENDGTQLTLSITDDNSRIPGTSDVFVGSLEPQTTELLELLPLSRIELPQFTNTKAFSTIWMGALALYAPKRWVRITNVAKVHTNV</sequence>
<dbReference type="EMBL" id="JAWCTQ010000016">
    <property type="protein sequence ID" value="MDT9683374.1"/>
    <property type="molecule type" value="Genomic_DNA"/>
</dbReference>
<gene>
    <name evidence="1" type="ORF">RND61_15015</name>
</gene>
<accession>A0ABU3QLR2</accession>
<dbReference type="RefSeq" id="WP_315878448.1">
    <property type="nucleotide sequence ID" value="NZ_JAWCTQ010000016.1"/>
</dbReference>
<comment type="caution">
    <text evidence="1">The sequence shown here is derived from an EMBL/GenBank/DDBJ whole genome shotgun (WGS) entry which is preliminary data.</text>
</comment>
<reference evidence="1 2" key="1">
    <citation type="submission" date="2023-09" db="EMBL/GenBank/DDBJ databases">
        <title>Streptomyces sp. nov.: A antagonism against Alternaria gaisen Producing Streptochlin, Isolated from Tamarix root soil.</title>
        <authorList>
            <person name="Chen Y."/>
        </authorList>
    </citation>
    <scope>NUCLEOTIDE SEQUENCE [LARGE SCALE GENOMIC DNA]</scope>
    <source>
        <strain evidence="1 2">TRM76323</strain>
    </source>
</reference>
<keyword evidence="2" id="KW-1185">Reference proteome</keyword>
<name>A0ABU3QLR2_9ACTN</name>